<feature type="transmembrane region" description="Helical" evidence="2">
    <location>
        <begin position="29"/>
        <end position="47"/>
    </location>
</feature>
<sequence length="305" mass="33797">SFVGLLFILGCVGIWYFTKKYKNNKYRNYSIILAIICVIIIGINGEIQHHAQERQDELAIKVSEENDYGDNEAQFNTNSAGTAIIKGKTLPNAKVTLTPDAEAKETGFKNQKTTADKKGIFKFSVDLTKEQGLEAFTLEADSKGLNKESLDVSVFNDSKAYNDAQAAIEKQEAEKKAKEDAKKKAEKEAADAAQAEAKKKEAEAKAAEDAKKKDITVLSNDPTIEQRTILNDLAQQQFEQQYPYKGSKIHSIMGVIQDWTQKDGGWYYKAEATIANAFNAERDTTVEITITPVSSNSGNVTIIDY</sequence>
<name>A0AAJ1WB60_9ENTE</name>
<reference evidence="3 4" key="1">
    <citation type="submission" date="2023-08" db="EMBL/GenBank/DDBJ databases">
        <title>Whole genome sequencing of Enterococcus.</title>
        <authorList>
            <person name="Kaptchouang Tchatchouang C.D."/>
            <person name="Ateba C.N."/>
        </authorList>
    </citation>
    <scope>NUCLEOTIDE SEQUENCE [LARGE SCALE GENOMIC DNA]</scope>
    <source>
        <strain evidence="3 4">ENT3_CNKT_NWU</strain>
    </source>
</reference>
<dbReference type="EMBL" id="JAVBZS010000162">
    <property type="protein sequence ID" value="MDP8591358.1"/>
    <property type="molecule type" value="Genomic_DNA"/>
</dbReference>
<evidence type="ECO:0000313" key="4">
    <source>
        <dbReference type="Proteomes" id="UP001238215"/>
    </source>
</evidence>
<dbReference type="Proteomes" id="UP001238215">
    <property type="component" value="Unassembled WGS sequence"/>
</dbReference>
<comment type="caution">
    <text evidence="3">The sequence shown here is derived from an EMBL/GenBank/DDBJ whole genome shotgun (WGS) entry which is preliminary data.</text>
</comment>
<evidence type="ECO:0000256" key="1">
    <source>
        <dbReference type="SAM" id="MobiDB-lite"/>
    </source>
</evidence>
<organism evidence="3 4">
    <name type="scientific">Enterococcus lactis</name>
    <dbReference type="NCBI Taxonomy" id="357441"/>
    <lineage>
        <taxon>Bacteria</taxon>
        <taxon>Bacillati</taxon>
        <taxon>Bacillota</taxon>
        <taxon>Bacilli</taxon>
        <taxon>Lactobacillales</taxon>
        <taxon>Enterococcaceae</taxon>
        <taxon>Enterococcus</taxon>
    </lineage>
</organism>
<keyword evidence="4" id="KW-1185">Reference proteome</keyword>
<keyword evidence="2" id="KW-0472">Membrane</keyword>
<proteinExistence type="predicted"/>
<feature type="region of interest" description="Disordered" evidence="1">
    <location>
        <begin position="171"/>
        <end position="206"/>
    </location>
</feature>
<feature type="non-terminal residue" evidence="3">
    <location>
        <position position="1"/>
    </location>
</feature>
<protein>
    <submittedName>
        <fullName evidence="3">Uncharacterized protein</fullName>
    </submittedName>
</protein>
<evidence type="ECO:0000313" key="3">
    <source>
        <dbReference type="EMBL" id="MDP8591358.1"/>
    </source>
</evidence>
<evidence type="ECO:0000256" key="2">
    <source>
        <dbReference type="SAM" id="Phobius"/>
    </source>
</evidence>
<accession>A0AAJ1WB60</accession>
<keyword evidence="2" id="KW-1133">Transmembrane helix</keyword>
<gene>
    <name evidence="3" type="ORF">RAN64_15520</name>
</gene>
<keyword evidence="2" id="KW-0812">Transmembrane</keyword>
<dbReference type="AlphaFoldDB" id="A0AAJ1WB60"/>
<dbReference type="RefSeq" id="WP_306403351.1">
    <property type="nucleotide sequence ID" value="NZ_JAVBZS010000162.1"/>
</dbReference>